<proteinExistence type="predicted"/>
<dbReference type="Proteomes" id="UP001165378">
    <property type="component" value="Unassembled WGS sequence"/>
</dbReference>
<feature type="domain" description="Bacterial bifunctional deaminase-reductase C-terminal" evidence="1">
    <location>
        <begin position="7"/>
        <end position="189"/>
    </location>
</feature>
<dbReference type="Pfam" id="PF01872">
    <property type="entry name" value="RibD_C"/>
    <property type="match status" value="1"/>
</dbReference>
<name>A0AA41Q2H3_9ACTN</name>
<gene>
    <name evidence="2" type="ORF">LZ495_24515</name>
</gene>
<dbReference type="AlphaFoldDB" id="A0AA41Q2H3"/>
<dbReference type="InterPro" id="IPR050765">
    <property type="entry name" value="Riboflavin_Biosynth_HTPR"/>
</dbReference>
<dbReference type="PANTHER" id="PTHR38011:SF2">
    <property type="entry name" value="BIFUNCTIONAL DEAMINASE-REDUCTASE DOMAIN PROTEIN"/>
    <property type="match status" value="1"/>
</dbReference>
<reference evidence="2" key="1">
    <citation type="submission" date="2022-01" db="EMBL/GenBank/DDBJ databases">
        <title>Genome-Based Taxonomic Classification of the Phylum Actinobacteria.</title>
        <authorList>
            <person name="Gao Y."/>
        </authorList>
    </citation>
    <scope>NUCLEOTIDE SEQUENCE</scope>
    <source>
        <strain evidence="2">KLBMP 8922</strain>
    </source>
</reference>
<dbReference type="SUPFAM" id="SSF53597">
    <property type="entry name" value="Dihydrofolate reductase-like"/>
    <property type="match status" value="1"/>
</dbReference>
<evidence type="ECO:0000259" key="1">
    <source>
        <dbReference type="Pfam" id="PF01872"/>
    </source>
</evidence>
<organism evidence="2 3">
    <name type="scientific">Yinghuangia soli</name>
    <dbReference type="NCBI Taxonomy" id="2908204"/>
    <lineage>
        <taxon>Bacteria</taxon>
        <taxon>Bacillati</taxon>
        <taxon>Actinomycetota</taxon>
        <taxon>Actinomycetes</taxon>
        <taxon>Kitasatosporales</taxon>
        <taxon>Streptomycetaceae</taxon>
        <taxon>Yinghuangia</taxon>
    </lineage>
</organism>
<keyword evidence="3" id="KW-1185">Reference proteome</keyword>
<dbReference type="Gene3D" id="3.40.430.10">
    <property type="entry name" value="Dihydrofolate Reductase, subunit A"/>
    <property type="match status" value="1"/>
</dbReference>
<comment type="caution">
    <text evidence="2">The sequence shown here is derived from an EMBL/GenBank/DDBJ whole genome shotgun (WGS) entry which is preliminary data.</text>
</comment>
<sequence length="197" mass="21245">MRIAIGEFISLDGIVQAPGHPEEDTDGGFAHGGWSHPFFDPEIMGAALGEWTASTDALLFGRRTWQVMAAAWPDQAGDPMADHMNSARKFVVSDTLTQDDVAVWQNTTLIPGTEAVDRIKQLREEDGRDLTVMGSATLSRLLIAEGLVDELRLMVMPVLLGGGKSIYPTDGGQRPFELISTTTTGTGVLICTYRPAA</sequence>
<dbReference type="InterPro" id="IPR024072">
    <property type="entry name" value="DHFR-like_dom_sf"/>
</dbReference>
<dbReference type="EMBL" id="JAKFHA010000016">
    <property type="protein sequence ID" value="MCF2530363.1"/>
    <property type="molecule type" value="Genomic_DNA"/>
</dbReference>
<dbReference type="InterPro" id="IPR002734">
    <property type="entry name" value="RibDG_C"/>
</dbReference>
<evidence type="ECO:0000313" key="3">
    <source>
        <dbReference type="Proteomes" id="UP001165378"/>
    </source>
</evidence>
<evidence type="ECO:0000313" key="2">
    <source>
        <dbReference type="EMBL" id="MCF2530363.1"/>
    </source>
</evidence>
<protein>
    <submittedName>
        <fullName evidence="2">Dihydrofolate reductase family protein</fullName>
    </submittedName>
</protein>
<dbReference type="GO" id="GO:0009231">
    <property type="term" value="P:riboflavin biosynthetic process"/>
    <property type="evidence" value="ECO:0007669"/>
    <property type="project" value="InterPro"/>
</dbReference>
<dbReference type="GO" id="GO:0008703">
    <property type="term" value="F:5-amino-6-(5-phosphoribosylamino)uracil reductase activity"/>
    <property type="evidence" value="ECO:0007669"/>
    <property type="project" value="InterPro"/>
</dbReference>
<accession>A0AA41Q2H3</accession>
<dbReference type="PANTHER" id="PTHR38011">
    <property type="entry name" value="DIHYDROFOLATE REDUCTASE FAMILY PROTEIN (AFU_ORTHOLOGUE AFUA_8G06820)"/>
    <property type="match status" value="1"/>
</dbReference>
<dbReference type="RefSeq" id="WP_235055033.1">
    <property type="nucleotide sequence ID" value="NZ_JAKFHA010000016.1"/>
</dbReference>